<accession>A0A9P8T4Q7</accession>
<dbReference type="EMBL" id="JAEUBE010000295">
    <property type="protein sequence ID" value="KAH3666213.1"/>
    <property type="molecule type" value="Genomic_DNA"/>
</dbReference>
<dbReference type="RefSeq" id="XP_046061417.1">
    <property type="nucleotide sequence ID" value="XM_046205477.1"/>
</dbReference>
<dbReference type="GeneID" id="70236367"/>
<organism evidence="1 2">
    <name type="scientific">Ogataea philodendri</name>
    <dbReference type="NCBI Taxonomy" id="1378263"/>
    <lineage>
        <taxon>Eukaryota</taxon>
        <taxon>Fungi</taxon>
        <taxon>Dikarya</taxon>
        <taxon>Ascomycota</taxon>
        <taxon>Saccharomycotina</taxon>
        <taxon>Pichiomycetes</taxon>
        <taxon>Pichiales</taxon>
        <taxon>Pichiaceae</taxon>
        <taxon>Ogataea</taxon>
    </lineage>
</organism>
<dbReference type="Proteomes" id="UP000769157">
    <property type="component" value="Unassembled WGS sequence"/>
</dbReference>
<proteinExistence type="predicted"/>
<sequence length="123" mass="13142">MRLATIKFTAFSTKQTQSWPFWARIPVKFGEIALTAVLAMFTVPMTLGSSSGLVTDVSRICLGMTSNAVKVWLNSKKTVARGSVLPSRGMHSSASPQGIWVKIDDLIGPTCFANHADGNAANA</sequence>
<dbReference type="OrthoDB" id="10288226at2759"/>
<keyword evidence="2" id="KW-1185">Reference proteome</keyword>
<dbReference type="AlphaFoldDB" id="A0A9P8T4Q7"/>
<evidence type="ECO:0000313" key="2">
    <source>
        <dbReference type="Proteomes" id="UP000769157"/>
    </source>
</evidence>
<name>A0A9P8T4Q7_9ASCO</name>
<reference evidence="1" key="1">
    <citation type="journal article" date="2021" name="Open Biol.">
        <title>Shared evolutionary footprints suggest mitochondrial oxidative damage underlies multiple complex I losses in fungi.</title>
        <authorList>
            <person name="Schikora-Tamarit M.A."/>
            <person name="Marcet-Houben M."/>
            <person name="Nosek J."/>
            <person name="Gabaldon T."/>
        </authorList>
    </citation>
    <scope>NUCLEOTIDE SEQUENCE</scope>
    <source>
        <strain evidence="1">CBS6075</strain>
    </source>
</reference>
<comment type="caution">
    <text evidence="1">The sequence shown here is derived from an EMBL/GenBank/DDBJ whole genome shotgun (WGS) entry which is preliminary data.</text>
</comment>
<evidence type="ECO:0000313" key="1">
    <source>
        <dbReference type="EMBL" id="KAH3666213.1"/>
    </source>
</evidence>
<protein>
    <submittedName>
        <fullName evidence="1">Uncharacterized protein</fullName>
    </submittedName>
</protein>
<gene>
    <name evidence="1" type="ORF">OGAPHI_004402</name>
</gene>
<reference evidence="1" key="2">
    <citation type="submission" date="2021-01" db="EMBL/GenBank/DDBJ databases">
        <authorList>
            <person name="Schikora-Tamarit M.A."/>
        </authorList>
    </citation>
    <scope>NUCLEOTIDE SEQUENCE</scope>
    <source>
        <strain evidence="1">CBS6075</strain>
    </source>
</reference>